<organism evidence="17 18">
    <name type="scientific">Parathielavia hyrcaniae</name>
    <dbReference type="NCBI Taxonomy" id="113614"/>
    <lineage>
        <taxon>Eukaryota</taxon>
        <taxon>Fungi</taxon>
        <taxon>Dikarya</taxon>
        <taxon>Ascomycota</taxon>
        <taxon>Pezizomycotina</taxon>
        <taxon>Sordariomycetes</taxon>
        <taxon>Sordariomycetidae</taxon>
        <taxon>Sordariales</taxon>
        <taxon>Chaetomiaceae</taxon>
        <taxon>Parathielavia</taxon>
    </lineage>
</organism>
<dbReference type="InterPro" id="IPR036005">
    <property type="entry name" value="Creatinase/aminopeptidase-like"/>
</dbReference>
<keyword evidence="10" id="KW-0482">Metalloprotease</keyword>
<dbReference type="GO" id="GO:0006508">
    <property type="term" value="P:proteolysis"/>
    <property type="evidence" value="ECO:0007669"/>
    <property type="project" value="UniProtKB-KW"/>
</dbReference>
<feature type="domain" description="Aminopeptidase P N-terminal" evidence="16">
    <location>
        <begin position="75"/>
        <end position="204"/>
    </location>
</feature>
<keyword evidence="18" id="KW-1185">Reference proteome</keyword>
<keyword evidence="8 14" id="KW-0479">Metal-binding</keyword>
<dbReference type="InterPro" id="IPR007865">
    <property type="entry name" value="Aminopep_P_N"/>
</dbReference>
<dbReference type="SUPFAM" id="SSF55920">
    <property type="entry name" value="Creatinase/aminopeptidase"/>
    <property type="match status" value="2"/>
</dbReference>
<dbReference type="GO" id="GO:0070006">
    <property type="term" value="F:metalloaminopeptidase activity"/>
    <property type="evidence" value="ECO:0007669"/>
    <property type="project" value="InterPro"/>
</dbReference>
<keyword evidence="7" id="KW-0645">Protease</keyword>
<dbReference type="Pfam" id="PF05195">
    <property type="entry name" value="AMP_N"/>
    <property type="match status" value="1"/>
</dbReference>
<accession>A0AAN6QA79</accession>
<dbReference type="Proteomes" id="UP001305647">
    <property type="component" value="Unassembled WGS sequence"/>
</dbReference>
<evidence type="ECO:0000256" key="12">
    <source>
        <dbReference type="ARBA" id="ARBA00030849"/>
    </source>
</evidence>
<dbReference type="EMBL" id="MU863624">
    <property type="protein sequence ID" value="KAK4106487.1"/>
    <property type="molecule type" value="Genomic_DNA"/>
</dbReference>
<dbReference type="SMART" id="SM01011">
    <property type="entry name" value="AMP_N"/>
    <property type="match status" value="1"/>
</dbReference>
<evidence type="ECO:0000256" key="10">
    <source>
        <dbReference type="ARBA" id="ARBA00023049"/>
    </source>
</evidence>
<evidence type="ECO:0000256" key="1">
    <source>
        <dbReference type="ARBA" id="ARBA00001424"/>
    </source>
</evidence>
<evidence type="ECO:0000256" key="9">
    <source>
        <dbReference type="ARBA" id="ARBA00022801"/>
    </source>
</evidence>
<dbReference type="Pfam" id="PF00557">
    <property type="entry name" value="Peptidase_M24"/>
    <property type="match status" value="2"/>
</dbReference>
<evidence type="ECO:0000256" key="6">
    <source>
        <dbReference type="ARBA" id="ARBA00022438"/>
    </source>
</evidence>
<dbReference type="EC" id="3.4.11.9" evidence="5"/>
<evidence type="ECO:0000313" key="18">
    <source>
        <dbReference type="Proteomes" id="UP001305647"/>
    </source>
</evidence>
<evidence type="ECO:0000256" key="15">
    <source>
        <dbReference type="SAM" id="MobiDB-lite"/>
    </source>
</evidence>
<evidence type="ECO:0000256" key="4">
    <source>
        <dbReference type="ARBA" id="ARBA00008766"/>
    </source>
</evidence>
<dbReference type="InterPro" id="IPR000994">
    <property type="entry name" value="Pept_M24"/>
</dbReference>
<evidence type="ECO:0000256" key="3">
    <source>
        <dbReference type="ARBA" id="ARBA00002443"/>
    </source>
</evidence>
<keyword evidence="9" id="KW-0378">Hydrolase</keyword>
<dbReference type="SUPFAM" id="SSF53092">
    <property type="entry name" value="Creatinase/prolidase N-terminal domain"/>
    <property type="match status" value="1"/>
</dbReference>
<comment type="catalytic activity">
    <reaction evidence="1">
        <text>Release of any N-terminal amino acid, including proline, that is linked to proline, even from a dipeptide or tripeptide.</text>
        <dbReference type="EC" id="3.4.11.9"/>
    </reaction>
</comment>
<keyword evidence="6" id="KW-0031">Aminopeptidase</keyword>
<dbReference type="PROSITE" id="PS00491">
    <property type="entry name" value="PROLINE_PEPTIDASE"/>
    <property type="match status" value="1"/>
</dbReference>
<dbReference type="InterPro" id="IPR052433">
    <property type="entry name" value="X-Pro_dipept-like"/>
</dbReference>
<reference evidence="17" key="1">
    <citation type="journal article" date="2023" name="Mol. Phylogenet. Evol.">
        <title>Genome-scale phylogeny and comparative genomics of the fungal order Sordariales.</title>
        <authorList>
            <person name="Hensen N."/>
            <person name="Bonometti L."/>
            <person name="Westerberg I."/>
            <person name="Brannstrom I.O."/>
            <person name="Guillou S."/>
            <person name="Cros-Aarteil S."/>
            <person name="Calhoun S."/>
            <person name="Haridas S."/>
            <person name="Kuo A."/>
            <person name="Mondo S."/>
            <person name="Pangilinan J."/>
            <person name="Riley R."/>
            <person name="LaButti K."/>
            <person name="Andreopoulos B."/>
            <person name="Lipzen A."/>
            <person name="Chen C."/>
            <person name="Yan M."/>
            <person name="Daum C."/>
            <person name="Ng V."/>
            <person name="Clum A."/>
            <person name="Steindorff A."/>
            <person name="Ohm R.A."/>
            <person name="Martin F."/>
            <person name="Silar P."/>
            <person name="Natvig D.O."/>
            <person name="Lalanne C."/>
            <person name="Gautier V."/>
            <person name="Ament-Velasquez S.L."/>
            <person name="Kruys A."/>
            <person name="Hutchinson M.I."/>
            <person name="Powell A.J."/>
            <person name="Barry K."/>
            <person name="Miller A.N."/>
            <person name="Grigoriev I.V."/>
            <person name="Debuchy R."/>
            <person name="Gladieux P."/>
            <person name="Hiltunen Thoren M."/>
            <person name="Johannesson H."/>
        </authorList>
    </citation>
    <scope>NUCLEOTIDE SEQUENCE</scope>
    <source>
        <strain evidence="17">CBS 757.83</strain>
    </source>
</reference>
<evidence type="ECO:0000313" key="17">
    <source>
        <dbReference type="EMBL" id="KAK4106487.1"/>
    </source>
</evidence>
<comment type="similarity">
    <text evidence="4 14">Belongs to the peptidase M24B family.</text>
</comment>
<evidence type="ECO:0000256" key="8">
    <source>
        <dbReference type="ARBA" id="ARBA00022723"/>
    </source>
</evidence>
<dbReference type="PANTHER" id="PTHR43226:SF3">
    <property type="entry name" value="XAA-PRO AMINOPEPTIDASE AN0832-RELATED"/>
    <property type="match status" value="1"/>
</dbReference>
<dbReference type="PANTHER" id="PTHR43226">
    <property type="entry name" value="XAA-PRO AMINOPEPTIDASE 3"/>
    <property type="match status" value="1"/>
</dbReference>
<evidence type="ECO:0000256" key="11">
    <source>
        <dbReference type="ARBA" id="ARBA00023211"/>
    </source>
</evidence>
<evidence type="ECO:0000259" key="16">
    <source>
        <dbReference type="SMART" id="SM01011"/>
    </source>
</evidence>
<comment type="function">
    <text evidence="3">Catalyzes the removal of a penultimate prolyl residue from the N-termini of peptides.</text>
</comment>
<feature type="region of interest" description="Disordered" evidence="15">
    <location>
        <begin position="18"/>
        <end position="57"/>
    </location>
</feature>
<evidence type="ECO:0000256" key="7">
    <source>
        <dbReference type="ARBA" id="ARBA00022670"/>
    </source>
</evidence>
<comment type="cofactor">
    <cofactor evidence="2">
        <name>Mn(2+)</name>
        <dbReference type="ChEBI" id="CHEBI:29035"/>
    </cofactor>
</comment>
<protein>
    <recommendedName>
        <fullName evidence="5">Xaa-Pro aminopeptidase</fullName>
        <ecNumber evidence="5">3.4.11.9</ecNumber>
    </recommendedName>
    <alternativeName>
        <fullName evidence="12">Aminoacylproline aminopeptidase</fullName>
    </alternativeName>
    <alternativeName>
        <fullName evidence="13">Prolidase</fullName>
    </alternativeName>
</protein>
<proteinExistence type="inferred from homology"/>
<dbReference type="GO" id="GO:0030145">
    <property type="term" value="F:manganese ion binding"/>
    <property type="evidence" value="ECO:0007669"/>
    <property type="project" value="InterPro"/>
</dbReference>
<name>A0AAN6QA79_9PEZI</name>
<reference evidence="17" key="2">
    <citation type="submission" date="2023-05" db="EMBL/GenBank/DDBJ databases">
        <authorList>
            <consortium name="Lawrence Berkeley National Laboratory"/>
            <person name="Steindorff A."/>
            <person name="Hensen N."/>
            <person name="Bonometti L."/>
            <person name="Westerberg I."/>
            <person name="Brannstrom I.O."/>
            <person name="Guillou S."/>
            <person name="Cros-Aarteil S."/>
            <person name="Calhoun S."/>
            <person name="Haridas S."/>
            <person name="Kuo A."/>
            <person name="Mondo S."/>
            <person name="Pangilinan J."/>
            <person name="Riley R."/>
            <person name="Labutti K."/>
            <person name="Andreopoulos B."/>
            <person name="Lipzen A."/>
            <person name="Chen C."/>
            <person name="Yanf M."/>
            <person name="Daum C."/>
            <person name="Ng V."/>
            <person name="Clum A."/>
            <person name="Ohm R."/>
            <person name="Martin F."/>
            <person name="Silar P."/>
            <person name="Natvig D."/>
            <person name="Lalanne C."/>
            <person name="Gautier V."/>
            <person name="Ament-Velasquez S.L."/>
            <person name="Kruys A."/>
            <person name="Hutchinson M.I."/>
            <person name="Powell A.J."/>
            <person name="Barry K."/>
            <person name="Miller A.N."/>
            <person name="Grigoriev I.V."/>
            <person name="Debuchy R."/>
            <person name="Gladieux P."/>
            <person name="Thoren M.H."/>
            <person name="Johannesson H."/>
        </authorList>
    </citation>
    <scope>NUCLEOTIDE SEQUENCE</scope>
    <source>
        <strain evidence="17">CBS 757.83</strain>
    </source>
</reference>
<keyword evidence="11" id="KW-0464">Manganese</keyword>
<evidence type="ECO:0000256" key="13">
    <source>
        <dbReference type="ARBA" id="ARBA00032413"/>
    </source>
</evidence>
<gene>
    <name evidence="17" type="ORF">N658DRAFT_512329</name>
</gene>
<dbReference type="Gene3D" id="3.90.230.10">
    <property type="entry name" value="Creatinase/methionine aminopeptidase superfamily"/>
    <property type="match status" value="1"/>
</dbReference>
<evidence type="ECO:0000256" key="5">
    <source>
        <dbReference type="ARBA" id="ARBA00012574"/>
    </source>
</evidence>
<evidence type="ECO:0000256" key="14">
    <source>
        <dbReference type="RuleBase" id="RU000590"/>
    </source>
</evidence>
<evidence type="ECO:0000256" key="2">
    <source>
        <dbReference type="ARBA" id="ARBA00001936"/>
    </source>
</evidence>
<comment type="caution">
    <text evidence="17">The sequence shown here is derived from an EMBL/GenBank/DDBJ whole genome shotgun (WGS) entry which is preliminary data.</text>
</comment>
<dbReference type="InterPro" id="IPR001131">
    <property type="entry name" value="Peptidase_M24B_aminopep-P_CS"/>
</dbReference>
<sequence>MDDTYTLVPVDEFEALSIELKPSSPPQQRPKRNEGVSTCSPSEPKETSPENNTTPIPLVNNRLDKQWLYQDVGKYPAKTHARKVARELGVKCGVVYLVGQEEKVYEDSDQGPEFRQRRYFYYISGADFPGCAATYDIAADELVLWIPQIEPRKVLWYGRTPTPRQCMDVSEVDHVRYIKDLNRALLAKVKPGTIIYALHPDQVPRLAEHHKGTVQIDTIKLKPAIECARVIKTDHEIALIRRANAISSAAHKAVLTRAKHQRNERDLQAIFTAYCVAHGARHQAYPVIAASGPNASTLHYADNDAPLHHARHVVVLDAGAEWRCYASDVTRTFPLLAAGRFPSPQAAAVYRAVERMQDECVERVRPGVPFYALHLHACAVGVAELLGLGILCGGTVAEILGRGTVAAFFPHGLGHHVGLEVHDVSGRERLLLSSRAAAAAAAAGPGGGKVLSKREFVGPEQVAALYQELLASPPECGMTFEEGEAANAGGKQKLERNMVVTIEPGIYFCREYIEGYFLNDPYHSRYINKEELDKYWDVGGVRIEDDILVTDNGYENLTWAPKGQDMLKEIEEARPF</sequence>
<dbReference type="AlphaFoldDB" id="A0AAN6QA79"/>
<dbReference type="InterPro" id="IPR029149">
    <property type="entry name" value="Creatin/AminoP/Spt16_N"/>
</dbReference>
<dbReference type="Gene3D" id="3.40.350.10">
    <property type="entry name" value="Creatinase/prolidase N-terminal domain"/>
    <property type="match status" value="1"/>
</dbReference>